<dbReference type="Pfam" id="PF00561">
    <property type="entry name" value="Abhydrolase_1"/>
    <property type="match status" value="1"/>
</dbReference>
<feature type="non-terminal residue" evidence="2">
    <location>
        <position position="1"/>
    </location>
</feature>
<dbReference type="InterPro" id="IPR050471">
    <property type="entry name" value="AB_hydrolase"/>
</dbReference>
<reference evidence="2" key="1">
    <citation type="journal article" date="2014" name="Front. Microbiol.">
        <title>High frequency of phylogenetically diverse reductive dehalogenase-homologous genes in deep subseafloor sedimentary metagenomes.</title>
        <authorList>
            <person name="Kawai M."/>
            <person name="Futagami T."/>
            <person name="Toyoda A."/>
            <person name="Takaki Y."/>
            <person name="Nishi S."/>
            <person name="Hori S."/>
            <person name="Arai W."/>
            <person name="Tsubouchi T."/>
            <person name="Morono Y."/>
            <person name="Uchiyama I."/>
            <person name="Ito T."/>
            <person name="Fujiyama A."/>
            <person name="Inagaki F."/>
            <person name="Takami H."/>
        </authorList>
    </citation>
    <scope>NUCLEOTIDE SEQUENCE</scope>
    <source>
        <strain evidence="2">Expedition CK06-06</strain>
    </source>
</reference>
<name>X1F4I7_9ZZZZ</name>
<dbReference type="EMBL" id="BART01036917">
    <property type="protein sequence ID" value="GAH15713.1"/>
    <property type="molecule type" value="Genomic_DNA"/>
</dbReference>
<dbReference type="InterPro" id="IPR000073">
    <property type="entry name" value="AB_hydrolase_1"/>
</dbReference>
<dbReference type="Gene3D" id="3.40.50.1820">
    <property type="entry name" value="alpha/beta hydrolase"/>
    <property type="match status" value="1"/>
</dbReference>
<dbReference type="PANTHER" id="PTHR43433:SF5">
    <property type="entry name" value="AB HYDROLASE-1 DOMAIN-CONTAINING PROTEIN"/>
    <property type="match status" value="1"/>
</dbReference>
<sequence>VIIFDNRGAGKSDCPPGPYSADILAEDTAGLLDYLGLAPAAVMGFSMGGFVAQALVINRPELVSKLILADTTYGGPNYVPMTPDRLAKLADLTMDPVERAEWGIEDSTGPGFTESNQDFVKEWLQYILGRPMTPEGFMAQMAIGLGLDSASYEDSFQPKLKNT</sequence>
<accession>X1F4I7</accession>
<feature type="non-terminal residue" evidence="2">
    <location>
        <position position="163"/>
    </location>
</feature>
<feature type="domain" description="AB hydrolase-1" evidence="1">
    <location>
        <begin position="1"/>
        <end position="80"/>
    </location>
</feature>
<dbReference type="SUPFAM" id="SSF53474">
    <property type="entry name" value="alpha/beta-Hydrolases"/>
    <property type="match status" value="1"/>
</dbReference>
<comment type="caution">
    <text evidence="2">The sequence shown here is derived from an EMBL/GenBank/DDBJ whole genome shotgun (WGS) entry which is preliminary data.</text>
</comment>
<dbReference type="InterPro" id="IPR029058">
    <property type="entry name" value="AB_hydrolase_fold"/>
</dbReference>
<organism evidence="2">
    <name type="scientific">marine sediment metagenome</name>
    <dbReference type="NCBI Taxonomy" id="412755"/>
    <lineage>
        <taxon>unclassified sequences</taxon>
        <taxon>metagenomes</taxon>
        <taxon>ecological metagenomes</taxon>
    </lineage>
</organism>
<protein>
    <recommendedName>
        <fullName evidence="1">AB hydrolase-1 domain-containing protein</fullName>
    </recommendedName>
</protein>
<evidence type="ECO:0000313" key="2">
    <source>
        <dbReference type="EMBL" id="GAH15713.1"/>
    </source>
</evidence>
<dbReference type="PANTHER" id="PTHR43433">
    <property type="entry name" value="HYDROLASE, ALPHA/BETA FOLD FAMILY PROTEIN"/>
    <property type="match status" value="1"/>
</dbReference>
<gene>
    <name evidence="2" type="ORF">S01H4_62032</name>
</gene>
<proteinExistence type="predicted"/>
<evidence type="ECO:0000259" key="1">
    <source>
        <dbReference type="Pfam" id="PF00561"/>
    </source>
</evidence>
<dbReference type="AlphaFoldDB" id="X1F4I7"/>